<evidence type="ECO:0000313" key="3">
    <source>
        <dbReference type="Proteomes" id="UP000321533"/>
    </source>
</evidence>
<name>A0A5B8VEH7_9BACT</name>
<dbReference type="Proteomes" id="UP000321533">
    <property type="component" value="Chromosome"/>
</dbReference>
<accession>A0A5B8VEH7</accession>
<dbReference type="Pfam" id="PF07876">
    <property type="entry name" value="Dabb"/>
    <property type="match status" value="1"/>
</dbReference>
<dbReference type="OrthoDB" id="9808130at2"/>
<dbReference type="SUPFAM" id="SSF54909">
    <property type="entry name" value="Dimeric alpha+beta barrel"/>
    <property type="match status" value="1"/>
</dbReference>
<gene>
    <name evidence="2" type="ORF">FRZ67_21940</name>
</gene>
<dbReference type="InterPro" id="IPR011008">
    <property type="entry name" value="Dimeric_a/b-barrel"/>
</dbReference>
<dbReference type="RefSeq" id="WP_147192706.1">
    <property type="nucleotide sequence ID" value="NZ_CP042435.1"/>
</dbReference>
<evidence type="ECO:0000259" key="1">
    <source>
        <dbReference type="PROSITE" id="PS51502"/>
    </source>
</evidence>
<feature type="domain" description="Stress-response A/B barrel" evidence="1">
    <location>
        <begin position="2"/>
        <end position="93"/>
    </location>
</feature>
<dbReference type="InterPro" id="IPR013097">
    <property type="entry name" value="Dabb"/>
</dbReference>
<dbReference type="AlphaFoldDB" id="A0A5B8VEH7"/>
<protein>
    <submittedName>
        <fullName evidence="2">Dabb family protein</fullName>
    </submittedName>
</protein>
<proteinExistence type="predicted"/>
<organism evidence="2 3">
    <name type="scientific">Panacibacter ginsenosidivorans</name>
    <dbReference type="NCBI Taxonomy" id="1813871"/>
    <lineage>
        <taxon>Bacteria</taxon>
        <taxon>Pseudomonadati</taxon>
        <taxon>Bacteroidota</taxon>
        <taxon>Chitinophagia</taxon>
        <taxon>Chitinophagales</taxon>
        <taxon>Chitinophagaceae</taxon>
        <taxon>Panacibacter</taxon>
    </lineage>
</organism>
<dbReference type="PROSITE" id="PS51502">
    <property type="entry name" value="S_R_A_B_BARREL"/>
    <property type="match status" value="1"/>
</dbReference>
<reference evidence="2 3" key="1">
    <citation type="journal article" date="2016" name="Int. J. Syst. Evol. Microbiol.">
        <title>Panacibacter ginsenosidivorans gen. nov., sp. nov., with ginsenoside converting activity isolated from soil of a ginseng field.</title>
        <authorList>
            <person name="Siddiqi M.Z."/>
            <person name="Muhammad Shafi S."/>
            <person name="Choi K.D."/>
            <person name="Im W.T."/>
        </authorList>
    </citation>
    <scope>NUCLEOTIDE SEQUENCE [LARGE SCALE GENOMIC DNA]</scope>
    <source>
        <strain evidence="2 3">Gsoil1550</strain>
    </source>
</reference>
<dbReference type="SMART" id="SM00886">
    <property type="entry name" value="Dabb"/>
    <property type="match status" value="1"/>
</dbReference>
<sequence>MIKHSVIFKLKYPEDSVEAQNFFKSAKELASISGVQNFESLRQTSKKNNYDFGFSMEFTNRILYEEYNKHPLHVNFIQEYWLPCVAEFMETDYEPMDA</sequence>
<evidence type="ECO:0000313" key="2">
    <source>
        <dbReference type="EMBL" id="QEC69830.1"/>
    </source>
</evidence>
<keyword evidence="3" id="KW-1185">Reference proteome</keyword>
<dbReference type="KEGG" id="pgin:FRZ67_21940"/>
<dbReference type="Gene3D" id="3.30.70.100">
    <property type="match status" value="1"/>
</dbReference>
<dbReference type="EMBL" id="CP042435">
    <property type="protein sequence ID" value="QEC69830.1"/>
    <property type="molecule type" value="Genomic_DNA"/>
</dbReference>